<dbReference type="RefSeq" id="WP_203755104.1">
    <property type="nucleotide sequence ID" value="NZ_BOMH01000083.1"/>
</dbReference>
<dbReference type="EMBL" id="BOMH01000083">
    <property type="protein sequence ID" value="GID70799.1"/>
    <property type="molecule type" value="Genomic_DNA"/>
</dbReference>
<gene>
    <name evidence="2" type="ORF">Acy02nite_86800</name>
</gene>
<accession>A0A919IRF0</accession>
<evidence type="ECO:0000313" key="2">
    <source>
        <dbReference type="EMBL" id="GID70799.1"/>
    </source>
</evidence>
<name>A0A919IRF0_9ACTN</name>
<evidence type="ECO:0000259" key="1">
    <source>
        <dbReference type="Pfam" id="PF01869"/>
    </source>
</evidence>
<reference evidence="2" key="1">
    <citation type="submission" date="2021-01" db="EMBL/GenBank/DDBJ databases">
        <title>Whole genome shotgun sequence of Actinoplanes cyaneus NBRC 14990.</title>
        <authorList>
            <person name="Komaki H."/>
            <person name="Tamura T."/>
        </authorList>
    </citation>
    <scope>NUCLEOTIDE SEQUENCE</scope>
    <source>
        <strain evidence="2">NBRC 14990</strain>
    </source>
</reference>
<sequence>MELVVGVDAGGTASTAVVATTGGTVVGRGRSGPGNPLTAGAGNAAAAVAAAVESALGEHSPALVRAATLGIAGPATAAQFAPALAALGVTGPVTVVGDVVTAFAAGSPATSGAVLIAGTGAIAAAVHAGAVVRTADGLGWLLGDEGSGRWLGLQAVRVAVRDWSAPLAAQIAARAGVTSADDLVYWAQALPWEQIGALAPLVCAAARGGDTHASAIVGQAVSHLVRTLDDLGADGPVVLGGGLLACDTPVRDGVLATLHARGRRPSTGRDPAAGAAWLAARPLTTLTPAALHEALLGRP</sequence>
<proteinExistence type="predicted"/>
<dbReference type="Gene3D" id="3.30.420.40">
    <property type="match status" value="2"/>
</dbReference>
<feature type="domain" description="ATPase BadF/BadG/BcrA/BcrD type" evidence="1">
    <location>
        <begin position="5"/>
        <end position="278"/>
    </location>
</feature>
<dbReference type="PANTHER" id="PTHR43190">
    <property type="entry name" value="N-ACETYL-D-GLUCOSAMINE KINASE"/>
    <property type="match status" value="1"/>
</dbReference>
<organism evidence="2 3">
    <name type="scientific">Actinoplanes cyaneus</name>
    <dbReference type="NCBI Taxonomy" id="52696"/>
    <lineage>
        <taxon>Bacteria</taxon>
        <taxon>Bacillati</taxon>
        <taxon>Actinomycetota</taxon>
        <taxon>Actinomycetes</taxon>
        <taxon>Micromonosporales</taxon>
        <taxon>Micromonosporaceae</taxon>
        <taxon>Actinoplanes</taxon>
    </lineage>
</organism>
<dbReference type="AlphaFoldDB" id="A0A919IRF0"/>
<evidence type="ECO:0000313" key="3">
    <source>
        <dbReference type="Proteomes" id="UP000619479"/>
    </source>
</evidence>
<dbReference type="SUPFAM" id="SSF53067">
    <property type="entry name" value="Actin-like ATPase domain"/>
    <property type="match status" value="2"/>
</dbReference>
<keyword evidence="2" id="KW-0808">Transferase</keyword>
<keyword evidence="2" id="KW-0418">Kinase</keyword>
<dbReference type="GO" id="GO:0016301">
    <property type="term" value="F:kinase activity"/>
    <property type="evidence" value="ECO:0007669"/>
    <property type="project" value="UniProtKB-KW"/>
</dbReference>
<comment type="caution">
    <text evidence="2">The sequence shown here is derived from an EMBL/GenBank/DDBJ whole genome shotgun (WGS) entry which is preliminary data.</text>
</comment>
<dbReference type="Proteomes" id="UP000619479">
    <property type="component" value="Unassembled WGS sequence"/>
</dbReference>
<protein>
    <submittedName>
        <fullName evidence="2">N-acetylglucosamine kinase</fullName>
    </submittedName>
</protein>
<dbReference type="InterPro" id="IPR052519">
    <property type="entry name" value="Euk-type_GlcNAc_Kinase"/>
</dbReference>
<dbReference type="InterPro" id="IPR043129">
    <property type="entry name" value="ATPase_NBD"/>
</dbReference>
<dbReference type="PANTHER" id="PTHR43190:SF3">
    <property type="entry name" value="N-ACETYL-D-GLUCOSAMINE KINASE"/>
    <property type="match status" value="1"/>
</dbReference>
<dbReference type="Pfam" id="PF01869">
    <property type="entry name" value="BcrAD_BadFG"/>
    <property type="match status" value="1"/>
</dbReference>
<dbReference type="InterPro" id="IPR002731">
    <property type="entry name" value="ATPase_BadF"/>
</dbReference>
<keyword evidence="3" id="KW-1185">Reference proteome</keyword>